<feature type="compositionally biased region" description="Basic and acidic residues" evidence="1">
    <location>
        <begin position="235"/>
        <end position="254"/>
    </location>
</feature>
<accession>D0L487</accession>
<dbReference type="EMBL" id="CP001802">
    <property type="protein sequence ID" value="ACY20311.1"/>
    <property type="molecule type" value="Genomic_DNA"/>
</dbReference>
<evidence type="ECO:0000256" key="2">
    <source>
        <dbReference type="SAM" id="Phobius"/>
    </source>
</evidence>
<feature type="compositionally biased region" description="Basic and acidic residues" evidence="1">
    <location>
        <begin position="1"/>
        <end position="25"/>
    </location>
</feature>
<feature type="transmembrane region" description="Helical" evidence="2">
    <location>
        <begin position="348"/>
        <end position="370"/>
    </location>
</feature>
<dbReference type="RefSeq" id="WP_012832890.1">
    <property type="nucleotide sequence ID" value="NC_013441.1"/>
</dbReference>
<reference evidence="4" key="1">
    <citation type="submission" date="2009-10" db="EMBL/GenBank/DDBJ databases">
        <title>The complete chromosome of Gordonia bronchialis DSM 43247.</title>
        <authorList>
            <consortium name="US DOE Joint Genome Institute (JGI-PGF)"/>
            <person name="Lucas S."/>
            <person name="Copeland A."/>
            <person name="Lapidus A."/>
            <person name="Glavina del Rio T."/>
            <person name="Dalin E."/>
            <person name="Tice H."/>
            <person name="Bruce D."/>
            <person name="Goodwin L."/>
            <person name="Pitluck S."/>
            <person name="Kyrpides N."/>
            <person name="Mavromatis K."/>
            <person name="Ivanova N."/>
            <person name="Ovchinnikova G."/>
            <person name="Saunders E."/>
            <person name="Brettin T."/>
            <person name="Detter J.C."/>
            <person name="Han C."/>
            <person name="Larimer F."/>
            <person name="Land M."/>
            <person name="Hauser L."/>
            <person name="Markowitz V."/>
            <person name="Cheng J.-F."/>
            <person name="Hugenholtz P."/>
            <person name="Woyke T."/>
            <person name="Wu D."/>
            <person name="Jando M."/>
            <person name="Schneider S."/>
            <person name="Goeker M."/>
            <person name="Klenk H.-P."/>
            <person name="Eisen J.A."/>
        </authorList>
    </citation>
    <scope>NUCLEOTIDE SEQUENCE [LARGE SCALE GENOMIC DNA]</scope>
    <source>
        <strain evidence="4">ATCC 25592 / DSM 43247 / BCRC 13721 / JCM 3198 / KCTC 3076 / NBRC 16047 / NCTC 10667</strain>
    </source>
</reference>
<gene>
    <name evidence="3" type="ordered locus">Gbro_1000</name>
</gene>
<reference evidence="3 4" key="2">
    <citation type="journal article" date="2010" name="Stand. Genomic Sci.">
        <title>Complete genome sequence of Gordonia bronchialis type strain (3410).</title>
        <authorList>
            <person name="Ivanova N."/>
            <person name="Sikorski J."/>
            <person name="Jando M."/>
            <person name="Lapidus A."/>
            <person name="Nolan M."/>
            <person name="Lucas S."/>
            <person name="Del Rio T.G."/>
            <person name="Tice H."/>
            <person name="Copeland A."/>
            <person name="Cheng J.F."/>
            <person name="Chen F."/>
            <person name="Bruce D."/>
            <person name="Goodwin L."/>
            <person name="Pitluck S."/>
            <person name="Mavromatis K."/>
            <person name="Ovchinnikova G."/>
            <person name="Pati A."/>
            <person name="Chen A."/>
            <person name="Palaniappan K."/>
            <person name="Land M."/>
            <person name="Hauser L."/>
            <person name="Chang Y.J."/>
            <person name="Jeffries C.D."/>
            <person name="Chain P."/>
            <person name="Saunders E."/>
            <person name="Han C."/>
            <person name="Detter J.C."/>
            <person name="Brettin T."/>
            <person name="Rohde M."/>
            <person name="Goker M."/>
            <person name="Bristow J."/>
            <person name="Eisen J.A."/>
            <person name="Markowitz V."/>
            <person name="Hugenholtz P."/>
            <person name="Klenk H.P."/>
            <person name="Kyrpides N.C."/>
        </authorList>
    </citation>
    <scope>NUCLEOTIDE SEQUENCE [LARGE SCALE GENOMIC DNA]</scope>
    <source>
        <strain evidence="4">ATCC 25592 / DSM 43247 / BCRC 13721 / JCM 3198 / KCTC 3076 / NBRC 16047 / NCTC 10667</strain>
    </source>
</reference>
<keyword evidence="2" id="KW-1133">Transmembrane helix</keyword>
<feature type="transmembrane region" description="Helical" evidence="2">
    <location>
        <begin position="376"/>
        <end position="396"/>
    </location>
</feature>
<dbReference type="STRING" id="526226.Gbro_1000"/>
<feature type="compositionally biased region" description="Low complexity" evidence="1">
    <location>
        <begin position="166"/>
        <end position="178"/>
    </location>
</feature>
<evidence type="ECO:0000313" key="3">
    <source>
        <dbReference type="EMBL" id="ACY20311.1"/>
    </source>
</evidence>
<keyword evidence="2" id="KW-0812">Transmembrane</keyword>
<feature type="compositionally biased region" description="Acidic residues" evidence="1">
    <location>
        <begin position="305"/>
        <end position="322"/>
    </location>
</feature>
<name>D0L487_GORB4</name>
<feature type="compositionally biased region" description="Low complexity" evidence="1">
    <location>
        <begin position="187"/>
        <end position="200"/>
    </location>
</feature>
<keyword evidence="2" id="KW-0472">Membrane</keyword>
<feature type="transmembrane region" description="Helical" evidence="2">
    <location>
        <begin position="408"/>
        <end position="427"/>
    </location>
</feature>
<sequence>MARRGADDRAVTDRDRTDPDRDRPVRPSGARSASGMPGFGAPPMSTRDFSADAVAQRLGGSDRQQPGQAADDAGIDERAANAVTGIIPVVDGPDDDLVVVDSDDVVAYDLSPAPATDDDVKVRDTGGFAEVMDDFEAYRSFADVEDQPAEPKKKRRWFGRKKDTAASESTASESTTDEPVSDRSARRAAAQAATGTTAARPVADAPATVETSSTPASTERSAWAPPAEPVTSPADSERDEEHDGLERGDDWAEFDRTEFNRDEFDVVAVADPADRANTGTADHSDTARADVARAAVPPARAADPAVEEPADTFDDDTVDDDTVAEDTVDDDTVADHPVDAAEQSPTKAWLIVIGQIVAGLAIGIGLFWGFTELWKWSVYFALVLAVVVIFGIVTFAHLVRRTRDLPTTLLALGVGLLVTIGPLVLLASR</sequence>
<dbReference type="HOGENOM" id="CLU_588960_0_0_11"/>
<organism evidence="3 4">
    <name type="scientific">Gordonia bronchialis (strain ATCC 25592 / DSM 43247 / BCRC 13721 / JCM 3198 / KCTC 3076 / NBRC 16047 / NCTC 10667)</name>
    <name type="common">Rhodococcus bronchialis</name>
    <dbReference type="NCBI Taxonomy" id="526226"/>
    <lineage>
        <taxon>Bacteria</taxon>
        <taxon>Bacillati</taxon>
        <taxon>Actinomycetota</taxon>
        <taxon>Actinomycetes</taxon>
        <taxon>Mycobacteriales</taxon>
        <taxon>Gordoniaceae</taxon>
        <taxon>Gordonia</taxon>
    </lineage>
</organism>
<evidence type="ECO:0008006" key="5">
    <source>
        <dbReference type="Google" id="ProtNLM"/>
    </source>
</evidence>
<evidence type="ECO:0000313" key="4">
    <source>
        <dbReference type="Proteomes" id="UP000001219"/>
    </source>
</evidence>
<dbReference type="AlphaFoldDB" id="D0L487"/>
<dbReference type="KEGG" id="gbr:Gbro_1000"/>
<feature type="region of interest" description="Disordered" evidence="1">
    <location>
        <begin position="295"/>
        <end position="322"/>
    </location>
</feature>
<dbReference type="eggNOG" id="ENOG50348T2">
    <property type="taxonomic scope" value="Bacteria"/>
</dbReference>
<evidence type="ECO:0000256" key="1">
    <source>
        <dbReference type="SAM" id="MobiDB-lite"/>
    </source>
</evidence>
<feature type="region of interest" description="Disordered" evidence="1">
    <location>
        <begin position="270"/>
        <end position="289"/>
    </location>
</feature>
<feature type="region of interest" description="Disordered" evidence="1">
    <location>
        <begin position="142"/>
        <end position="254"/>
    </location>
</feature>
<feature type="compositionally biased region" description="Low complexity" evidence="1">
    <location>
        <begin position="295"/>
        <end position="304"/>
    </location>
</feature>
<dbReference type="Proteomes" id="UP000001219">
    <property type="component" value="Chromosome"/>
</dbReference>
<protein>
    <recommendedName>
        <fullName evidence="5">Transmembrane protein</fullName>
    </recommendedName>
</protein>
<feature type="region of interest" description="Disordered" evidence="1">
    <location>
        <begin position="1"/>
        <end position="74"/>
    </location>
</feature>
<feature type="compositionally biased region" description="Polar residues" evidence="1">
    <location>
        <begin position="209"/>
        <end position="220"/>
    </location>
</feature>
<keyword evidence="4" id="KW-1185">Reference proteome</keyword>
<proteinExistence type="predicted"/>